<dbReference type="eggNOG" id="COG3616">
    <property type="taxonomic scope" value="Bacteria"/>
</dbReference>
<accession>A0A078M2K1</accession>
<dbReference type="SMART" id="SM01119">
    <property type="entry name" value="D-ser_dehydrat"/>
    <property type="match status" value="1"/>
</dbReference>
<proteinExistence type="inferred from homology"/>
<dbReference type="GO" id="GO:0036088">
    <property type="term" value="P:D-serine catabolic process"/>
    <property type="evidence" value="ECO:0007669"/>
    <property type="project" value="TreeGrafter"/>
</dbReference>
<dbReference type="AlphaFoldDB" id="A0A078M2K1"/>
<dbReference type="Gene3D" id="2.40.37.20">
    <property type="entry name" value="D-serine dehydratase-like domain"/>
    <property type="match status" value="1"/>
</dbReference>
<evidence type="ECO:0000256" key="1">
    <source>
        <dbReference type="ARBA" id="ARBA00005323"/>
    </source>
</evidence>
<dbReference type="PANTHER" id="PTHR28004">
    <property type="entry name" value="ZGC:162816-RELATED"/>
    <property type="match status" value="1"/>
</dbReference>
<dbReference type="EMBL" id="CCSE01000001">
    <property type="protein sequence ID" value="CEA01603.1"/>
    <property type="molecule type" value="Genomic_DNA"/>
</dbReference>
<dbReference type="STRING" id="1461582.BN1048_01428"/>
<reference evidence="4 5" key="1">
    <citation type="submission" date="2014-07" db="EMBL/GenBank/DDBJ databases">
        <authorList>
            <person name="Urmite Genomes Urmite Genomes"/>
        </authorList>
    </citation>
    <scope>NUCLEOTIDE SEQUENCE [LARGE SCALE GENOMIC DNA]</scope>
    <source>
        <strain evidence="4 5">13MG44_air</strain>
    </source>
</reference>
<evidence type="ECO:0000256" key="2">
    <source>
        <dbReference type="ARBA" id="ARBA00023239"/>
    </source>
</evidence>
<comment type="similarity">
    <text evidence="1">Belongs to the DSD1 family.</text>
</comment>
<evidence type="ECO:0000313" key="4">
    <source>
        <dbReference type="EMBL" id="CEA01603.1"/>
    </source>
</evidence>
<keyword evidence="2" id="KW-0456">Lyase</keyword>
<organism evidence="4 5">
    <name type="scientific">Jeotgalicoccus saudimassiliensis</name>
    <dbReference type="NCBI Taxonomy" id="1461582"/>
    <lineage>
        <taxon>Bacteria</taxon>
        <taxon>Bacillati</taxon>
        <taxon>Bacillota</taxon>
        <taxon>Bacilli</taxon>
        <taxon>Bacillales</taxon>
        <taxon>Staphylococcaceae</taxon>
        <taxon>Jeotgalicoccus</taxon>
    </lineage>
</organism>
<feature type="domain" description="D-serine dehydratase-like" evidence="3">
    <location>
        <begin position="254"/>
        <end position="351"/>
    </location>
</feature>
<sequence>MNYKEIDTPALLIDETVLNKNIKYMSNYAKEQNVKLRPHTKTHKMPHLAMEQVRNGAEGITVAKVGEAEIMAIYGLDDIFIANQIVGKQKLERIKKLAEQINISFGVDSVHHIEEIDEVFQGADKKAQVLIEIEVGEERSGIIEEVDYKLLLNSIRASKNVELKGIFSHDGHTYKAVDKDDCLDLFMTATTRTLHFANVARDMDFEVETISIGSTPPFMFGFDIPEGITEIRPGTYILMDGSQSNAIDSYAHSAASVLTTVISKPTAERVITDVGAKGLTAQSRSKGLTTTEGFGKIKEFEGVHIHGVFDEHAIIYNREFSNNVNIGDKISIIPNHICPVSNLYHKAYIVNDGEVVKEIEIAAQGKLQ</sequence>
<dbReference type="Pfam" id="PF01168">
    <property type="entry name" value="Ala_racemase_N"/>
    <property type="match status" value="1"/>
</dbReference>
<dbReference type="SUPFAM" id="SSF51419">
    <property type="entry name" value="PLP-binding barrel"/>
    <property type="match status" value="1"/>
</dbReference>
<dbReference type="InterPro" id="IPR026956">
    <property type="entry name" value="D-ser_dehydrat-like_dom"/>
</dbReference>
<keyword evidence="5" id="KW-1185">Reference proteome</keyword>
<dbReference type="OrthoDB" id="9788869at2"/>
<dbReference type="InterPro" id="IPR042208">
    <property type="entry name" value="D-ser_dehydrat-like_sf"/>
</dbReference>
<evidence type="ECO:0000313" key="5">
    <source>
        <dbReference type="Proteomes" id="UP000044136"/>
    </source>
</evidence>
<dbReference type="Gene3D" id="3.20.20.10">
    <property type="entry name" value="Alanine racemase"/>
    <property type="match status" value="1"/>
</dbReference>
<dbReference type="Pfam" id="PF14031">
    <property type="entry name" value="D-ser_dehydrat"/>
    <property type="match status" value="1"/>
</dbReference>
<gene>
    <name evidence="4" type="ORF">BN1048_01428</name>
</gene>
<dbReference type="InterPro" id="IPR001608">
    <property type="entry name" value="Ala_racemase_N"/>
</dbReference>
<name>A0A078M2K1_9STAP</name>
<dbReference type="InterPro" id="IPR051466">
    <property type="entry name" value="D-amino_acid_metab_enzyme"/>
</dbReference>
<dbReference type="Proteomes" id="UP000044136">
    <property type="component" value="Unassembled WGS sequence"/>
</dbReference>
<dbReference type="InterPro" id="IPR029066">
    <property type="entry name" value="PLP-binding_barrel"/>
</dbReference>
<dbReference type="HOGENOM" id="CLU_031639_2_1_9"/>
<protein>
    <submittedName>
        <fullName evidence="4">D-threonine aldolase</fullName>
    </submittedName>
</protein>
<evidence type="ECO:0000259" key="3">
    <source>
        <dbReference type="SMART" id="SM01119"/>
    </source>
</evidence>
<dbReference type="GO" id="GO:0008721">
    <property type="term" value="F:D-serine ammonia-lyase activity"/>
    <property type="evidence" value="ECO:0007669"/>
    <property type="project" value="TreeGrafter"/>
</dbReference>
<dbReference type="RefSeq" id="WP_035809801.1">
    <property type="nucleotide sequence ID" value="NZ_CCSE01000001.1"/>
</dbReference>
<dbReference type="PANTHER" id="PTHR28004:SF2">
    <property type="entry name" value="D-SERINE DEHYDRATASE"/>
    <property type="match status" value="1"/>
</dbReference>